<dbReference type="InterPro" id="IPR036857">
    <property type="entry name" value="Thyroglobulin_1_sf"/>
</dbReference>
<organism evidence="1">
    <name type="scientific">Pinguiococcus pyrenoidosus</name>
    <dbReference type="NCBI Taxonomy" id="172671"/>
    <lineage>
        <taxon>Eukaryota</taxon>
        <taxon>Sar</taxon>
        <taxon>Stramenopiles</taxon>
        <taxon>Ochrophyta</taxon>
        <taxon>Pinguiophyceae</taxon>
        <taxon>Pinguiochrysidales</taxon>
        <taxon>Pinguiochrysidaceae</taxon>
        <taxon>Pinguiococcus</taxon>
    </lineage>
</organism>
<evidence type="ECO:0000313" key="1">
    <source>
        <dbReference type="EMBL" id="CAD8257926.1"/>
    </source>
</evidence>
<name>A0A7R9U861_9STRA</name>
<sequence length="367" mass="41333">MVRNWAFSRFVCYPHRRLFSYCVPLLLLVALLFVLARVSQDPRPQTIPGEYNFAPMGPLARNHYHPSCDRDGIFRPRSCYKGQIDGVLSVEQIKQDIDEDCITRGMAGKACTVMCMSEPHISKQAAQLSQGKGKVYAIAGNDEPYLYRQDIIGRLIVPYLNIRKSNGTEKDIPVLLAAGCTETPTAFLGMYFRKPGGRRVRSVIIDVLQSLSPATVKCSEKEGHKSPYDEYLARARTIIVTRGDSSATSKLIEAVDNFIVPVFLSDDDHAIFYEGPVNWSGFPCIDLEREVVVTLSKCRREFDGKKLLGLLAQSEKQQFFRAAVMDISKRYDAYRPSLEAAWKATREMEKVDPRDLPEIKACLDMGS</sequence>
<proteinExistence type="predicted"/>
<protein>
    <recommendedName>
        <fullName evidence="2">Exostosin GT47 domain-containing protein</fullName>
    </recommendedName>
</protein>
<evidence type="ECO:0008006" key="2">
    <source>
        <dbReference type="Google" id="ProtNLM"/>
    </source>
</evidence>
<accession>A0A7R9U861</accession>
<dbReference type="AlphaFoldDB" id="A0A7R9U861"/>
<dbReference type="EMBL" id="HBEA01009654">
    <property type="protein sequence ID" value="CAD8257926.1"/>
    <property type="molecule type" value="Transcribed_RNA"/>
</dbReference>
<reference evidence="1" key="1">
    <citation type="submission" date="2021-01" db="EMBL/GenBank/DDBJ databases">
        <authorList>
            <person name="Corre E."/>
            <person name="Pelletier E."/>
            <person name="Niang G."/>
            <person name="Scheremetjew M."/>
            <person name="Finn R."/>
            <person name="Kale V."/>
            <person name="Holt S."/>
            <person name="Cochrane G."/>
            <person name="Meng A."/>
            <person name="Brown T."/>
            <person name="Cohen L."/>
        </authorList>
    </citation>
    <scope>NUCLEOTIDE SEQUENCE</scope>
    <source>
        <strain evidence="1">CCMP2078</strain>
    </source>
</reference>
<gene>
    <name evidence="1" type="ORF">PPYR1160_LOCUS7427</name>
</gene>
<dbReference type="SUPFAM" id="SSF57610">
    <property type="entry name" value="Thyroglobulin type-1 domain"/>
    <property type="match status" value="1"/>
</dbReference>